<dbReference type="AlphaFoldDB" id="A0A3Q7FB59"/>
<proteinExistence type="predicted"/>
<name>A0A3Q7FB59_SOLLC</name>
<reference evidence="1" key="2">
    <citation type="submission" date="2019-01" db="UniProtKB">
        <authorList>
            <consortium name="EnsemblPlants"/>
        </authorList>
    </citation>
    <scope>IDENTIFICATION</scope>
    <source>
        <strain evidence="1">cv. Heinz 1706</strain>
    </source>
</reference>
<organism evidence="1">
    <name type="scientific">Solanum lycopersicum</name>
    <name type="common">Tomato</name>
    <name type="synonym">Lycopersicon esculentum</name>
    <dbReference type="NCBI Taxonomy" id="4081"/>
    <lineage>
        <taxon>Eukaryota</taxon>
        <taxon>Viridiplantae</taxon>
        <taxon>Streptophyta</taxon>
        <taxon>Embryophyta</taxon>
        <taxon>Tracheophyta</taxon>
        <taxon>Spermatophyta</taxon>
        <taxon>Magnoliopsida</taxon>
        <taxon>eudicotyledons</taxon>
        <taxon>Gunneridae</taxon>
        <taxon>Pentapetalae</taxon>
        <taxon>asterids</taxon>
        <taxon>lamiids</taxon>
        <taxon>Solanales</taxon>
        <taxon>Solanaceae</taxon>
        <taxon>Solanoideae</taxon>
        <taxon>Solaneae</taxon>
        <taxon>Solanum</taxon>
        <taxon>Solanum subgen. Lycopersicon</taxon>
    </lineage>
</organism>
<accession>A0A3Q7FB59</accession>
<keyword evidence="2" id="KW-1185">Reference proteome</keyword>
<dbReference type="Proteomes" id="UP000004994">
    <property type="component" value="Chromosome 2"/>
</dbReference>
<dbReference type="InParanoid" id="A0A3Q7FB59"/>
<sequence length="60" mass="6883">MSTSQAIKSKNVGYTHFVSLPLTLPDEMVTKLNNFKNSLLQTNKVWELTNPFLLSQIHYT</sequence>
<evidence type="ECO:0000313" key="2">
    <source>
        <dbReference type="Proteomes" id="UP000004994"/>
    </source>
</evidence>
<dbReference type="Gramene" id="Solyc02g088205.1.1">
    <property type="protein sequence ID" value="Solyc02g088205.1.1"/>
    <property type="gene ID" value="Solyc02g088205.1"/>
</dbReference>
<reference evidence="1" key="1">
    <citation type="journal article" date="2012" name="Nature">
        <title>The tomato genome sequence provides insights into fleshy fruit evolution.</title>
        <authorList>
            <consortium name="Tomato Genome Consortium"/>
        </authorList>
    </citation>
    <scope>NUCLEOTIDE SEQUENCE [LARGE SCALE GENOMIC DNA]</scope>
    <source>
        <strain evidence="1">cv. Heinz 1706</strain>
    </source>
</reference>
<evidence type="ECO:0000313" key="1">
    <source>
        <dbReference type="EnsemblPlants" id="Solyc02g088205.1.1"/>
    </source>
</evidence>
<dbReference type="EnsemblPlants" id="Solyc02g088205.1.1">
    <property type="protein sequence ID" value="Solyc02g088205.1.1"/>
    <property type="gene ID" value="Solyc02g088205.1"/>
</dbReference>
<dbReference type="Gene3D" id="3.90.1140.10">
    <property type="entry name" value="Cyclic phosphodiesterase"/>
    <property type="match status" value="1"/>
</dbReference>
<protein>
    <submittedName>
        <fullName evidence="1">Uncharacterized protein</fullName>
    </submittedName>
</protein>